<reference evidence="7 8" key="1">
    <citation type="submission" date="2020-08" db="EMBL/GenBank/DDBJ databases">
        <title>Novel species isolated from subtropical streams in China.</title>
        <authorList>
            <person name="Lu H."/>
        </authorList>
    </citation>
    <scope>NUCLEOTIDE SEQUENCE [LARGE SCALE GENOMIC DNA]</scope>
    <source>
        <strain evidence="7 8">CCTCC AB 2015119</strain>
    </source>
</reference>
<evidence type="ECO:0000256" key="2">
    <source>
        <dbReference type="ARBA" id="ARBA00007581"/>
    </source>
</evidence>
<dbReference type="PANTHER" id="PTHR30096:SF0">
    <property type="entry name" value="4,5-DOPA DIOXYGENASE EXTRADIOL-LIKE PROTEIN"/>
    <property type="match status" value="1"/>
</dbReference>
<comment type="caution">
    <text evidence="7">The sequence shown here is derived from an EMBL/GenBank/DDBJ whole genome shotgun (WGS) entry which is preliminary data.</text>
</comment>
<evidence type="ECO:0000256" key="5">
    <source>
        <dbReference type="ARBA" id="ARBA00023002"/>
    </source>
</evidence>
<protein>
    <submittedName>
        <fullName evidence="7">4,5-DOPA dioxygenase extradiol</fullName>
        <ecNumber evidence="7">1.13.11.29</ecNumber>
    </submittedName>
</protein>
<dbReference type="Proteomes" id="UP000637632">
    <property type="component" value="Unassembled WGS sequence"/>
</dbReference>
<evidence type="ECO:0000259" key="6">
    <source>
        <dbReference type="Pfam" id="PF02900"/>
    </source>
</evidence>
<dbReference type="InterPro" id="IPR014436">
    <property type="entry name" value="Extradiol_dOase_DODA"/>
</dbReference>
<name>A0ABR6XA83_9BURK</name>
<dbReference type="InterPro" id="IPR004183">
    <property type="entry name" value="Xdiol_dOase_suB"/>
</dbReference>
<dbReference type="SUPFAM" id="SSF53213">
    <property type="entry name" value="LigB-like"/>
    <property type="match status" value="1"/>
</dbReference>
<evidence type="ECO:0000313" key="8">
    <source>
        <dbReference type="Proteomes" id="UP000637632"/>
    </source>
</evidence>
<dbReference type="NCBIfam" id="NF007914">
    <property type="entry name" value="PRK10628.1"/>
    <property type="match status" value="1"/>
</dbReference>
<comment type="similarity">
    <text evidence="2">Belongs to the DODA-type extradiol aromatic ring-opening dioxygenase family.</text>
</comment>
<evidence type="ECO:0000256" key="1">
    <source>
        <dbReference type="ARBA" id="ARBA00001947"/>
    </source>
</evidence>
<feature type="domain" description="Extradiol ring-cleavage dioxygenase class III enzyme subunit B" evidence="6">
    <location>
        <begin position="23"/>
        <end position="242"/>
    </location>
</feature>
<keyword evidence="7" id="KW-0223">Dioxygenase</keyword>
<evidence type="ECO:0000256" key="3">
    <source>
        <dbReference type="ARBA" id="ARBA00022723"/>
    </source>
</evidence>
<dbReference type="EMBL" id="JACOFT010000001">
    <property type="protein sequence ID" value="MBC3809842.1"/>
    <property type="molecule type" value="Genomic_DNA"/>
</dbReference>
<proteinExistence type="inferred from homology"/>
<organism evidence="7 8">
    <name type="scientific">Undibacterium aquatile</name>
    <dbReference type="NCBI Taxonomy" id="1537398"/>
    <lineage>
        <taxon>Bacteria</taxon>
        <taxon>Pseudomonadati</taxon>
        <taxon>Pseudomonadota</taxon>
        <taxon>Betaproteobacteria</taxon>
        <taxon>Burkholderiales</taxon>
        <taxon>Oxalobacteraceae</taxon>
        <taxon>Undibacterium</taxon>
    </lineage>
</organism>
<keyword evidence="3" id="KW-0479">Metal-binding</keyword>
<dbReference type="GO" id="GO:0050297">
    <property type="term" value="F:stizolobate synthase activity"/>
    <property type="evidence" value="ECO:0007669"/>
    <property type="project" value="UniProtKB-EC"/>
</dbReference>
<dbReference type="Pfam" id="PF02900">
    <property type="entry name" value="LigB"/>
    <property type="match status" value="1"/>
</dbReference>
<evidence type="ECO:0000256" key="4">
    <source>
        <dbReference type="ARBA" id="ARBA00022833"/>
    </source>
</evidence>
<dbReference type="Gene3D" id="3.40.830.10">
    <property type="entry name" value="LigB-like"/>
    <property type="match status" value="1"/>
</dbReference>
<sequence length="258" mass="28709">MTQSQRMPAIFVGHGSPMNAIENNIYTQAWEALGQRFPAPKAILMISAHWMTRGVAVTAMKQPQTIHDFGGFPQALFDIQYPAPGDPALAQHITQHLAPLPVVLDQQWGLDHGTWSVLVKMYPQAQIPVIQLSLDLTQPASWHFELGQRLAALRDEGVMLMASGNVVHNLRRMAFQSPGFDWAHRFNNVMRKAILEDDTEKLVNYQQFGQDAALSVPTSEHFLPLLYVMGSKNGHDKTEIVVDGMDLGAISMMTVLIS</sequence>
<gene>
    <name evidence="7" type="primary">ygiD</name>
    <name evidence="7" type="ORF">H8K26_00170</name>
</gene>
<dbReference type="PIRSF" id="PIRSF006157">
    <property type="entry name" value="Doxgns_DODA"/>
    <property type="match status" value="1"/>
</dbReference>
<dbReference type="PANTHER" id="PTHR30096">
    <property type="entry name" value="4,5-DOPA DIOXYGENASE EXTRADIOL-LIKE PROTEIN"/>
    <property type="match status" value="1"/>
</dbReference>
<dbReference type="CDD" id="cd07363">
    <property type="entry name" value="45_DOPA_Dioxygenase"/>
    <property type="match status" value="1"/>
</dbReference>
<keyword evidence="8" id="KW-1185">Reference proteome</keyword>
<keyword evidence="4" id="KW-0862">Zinc</keyword>
<comment type="cofactor">
    <cofactor evidence="1">
        <name>Zn(2+)</name>
        <dbReference type="ChEBI" id="CHEBI:29105"/>
    </cofactor>
</comment>
<evidence type="ECO:0000313" key="7">
    <source>
        <dbReference type="EMBL" id="MBC3809842.1"/>
    </source>
</evidence>
<dbReference type="RefSeq" id="WP_190476453.1">
    <property type="nucleotide sequence ID" value="NZ_JACOFT010000001.1"/>
</dbReference>
<keyword evidence="5 7" id="KW-0560">Oxidoreductase</keyword>
<dbReference type="EC" id="1.13.11.29" evidence="7"/>
<accession>A0ABR6XA83</accession>